<name>A0A2H5BQ61_9CAUD</name>
<protein>
    <submittedName>
        <fullName evidence="1">Uncharacterized protein</fullName>
    </submittedName>
</protein>
<accession>A0A2H5BQ61</accession>
<dbReference type="Proteomes" id="UP000240283">
    <property type="component" value="Segment"/>
</dbReference>
<dbReference type="EMBL" id="MG603697">
    <property type="protein sequence ID" value="AUG88455.1"/>
    <property type="molecule type" value="Genomic_DNA"/>
</dbReference>
<organism evidence="1 2">
    <name type="scientific">Vibrio phage Vp_R1</name>
    <dbReference type="NCBI Taxonomy" id="2059867"/>
    <lineage>
        <taxon>Viruses</taxon>
        <taxon>Duplodnaviria</taxon>
        <taxon>Heunggongvirae</taxon>
        <taxon>Uroviricota</taxon>
        <taxon>Caudoviricetes</taxon>
        <taxon>Grimontviridae</taxon>
        <taxon>Dalianvirus</taxon>
        <taxon>Dalianvirus R1</taxon>
    </lineage>
</organism>
<reference evidence="1 2" key="1">
    <citation type="submission" date="2017-12" db="EMBL/GenBank/DDBJ databases">
        <title>Genomic analysis of a novel phage Vp_R1 lytic to Vibrio parahaemolyticus.</title>
        <authorList>
            <person name="Ren H."/>
            <person name="Li Z."/>
        </authorList>
    </citation>
    <scope>NUCLEOTIDE SEQUENCE [LARGE SCALE GENOMIC DNA]</scope>
</reference>
<proteinExistence type="predicted"/>
<evidence type="ECO:0000313" key="2">
    <source>
        <dbReference type="Proteomes" id="UP000240283"/>
    </source>
</evidence>
<gene>
    <name evidence="1" type="ORF">VPR_091</name>
</gene>
<keyword evidence="2" id="KW-1185">Reference proteome</keyword>
<sequence>MMFNVDVRVQLNNLTDPNGGEYVSSIANTVGNVGVITYVEGEDWYSVTWDNGAGDSYHKTNLSLEGEGSPVASVATSDTYNVTDNDYCVAPGVYTLLSQNSSVVVLRNESGLDFEMPSSLLGTVITPDKSPDQIIEEHLDTVTADRPERSMVEYSLSVNRGKLEKLTTIPEFPDRDWSKATNKDENVISRLRVKGFSVHSIALASGLSYENVLEITNRVLKP</sequence>
<evidence type="ECO:0000313" key="1">
    <source>
        <dbReference type="EMBL" id="AUG88455.1"/>
    </source>
</evidence>